<protein>
    <submittedName>
        <fullName evidence="2">Parvulin-like peptidyl-prolyl isomerase</fullName>
    </submittedName>
</protein>
<dbReference type="EMBL" id="AP018933">
    <property type="protein sequence ID" value="BBG31292.1"/>
    <property type="molecule type" value="Genomic_DNA"/>
</dbReference>
<evidence type="ECO:0000313" key="3">
    <source>
        <dbReference type="Proteomes" id="UP000267342"/>
    </source>
</evidence>
<gene>
    <name evidence="2" type="ORF">ZBT109_2562</name>
</gene>
<name>A0A348HI40_9GAMM</name>
<organism evidence="2 3">
    <name type="scientific">Zymobacter palmae</name>
    <dbReference type="NCBI Taxonomy" id="33074"/>
    <lineage>
        <taxon>Bacteria</taxon>
        <taxon>Pseudomonadati</taxon>
        <taxon>Pseudomonadota</taxon>
        <taxon>Gammaproteobacteria</taxon>
        <taxon>Oceanospirillales</taxon>
        <taxon>Halomonadaceae</taxon>
        <taxon>Zymobacter group</taxon>
        <taxon>Zymobacter</taxon>
    </lineage>
</organism>
<keyword evidence="3" id="KW-1185">Reference proteome</keyword>
<sequence>MVTTMRYYKNNILGALGAVFALMTAQHALADTTSTTAEKPRTANELTQRYYNTTSTCDSDAPAYMCSGVMLRVLGGYSDKYHAWDPSPFSVTSGATSFSYLRQDSKFGKLAFGYNSGLILYPQQQAPQGTIKVTAKCYFPIDSDTALRSDSGCAEHSAYPDSSASCDQYGITTADAWYSHYTSVTDSRRRHECGFYLDERVANAQARDNFYLALQSQQKLGSEGFSTQNEFRLTTWAANIPGQLPIQAFFYLANSEGLNNAQMYQKDYFNSTGKFVPVVQLTLPASMDQNAKFRFIPADQAVDSDAATS</sequence>
<dbReference type="STRING" id="1123510.GCA_000620025_01726"/>
<feature type="chain" id="PRO_5016657965" evidence="1">
    <location>
        <begin position="31"/>
        <end position="309"/>
    </location>
</feature>
<reference evidence="2 3" key="1">
    <citation type="submission" date="2018-09" db="EMBL/GenBank/DDBJ databases">
        <title>Zymobacter palmae IAM14233 (=T109) whole genome analysis.</title>
        <authorList>
            <person name="Yanase H."/>
        </authorList>
    </citation>
    <scope>NUCLEOTIDE SEQUENCE [LARGE SCALE GENOMIC DNA]</scope>
    <source>
        <strain evidence="2 3">IAM14233</strain>
    </source>
</reference>
<dbReference type="AlphaFoldDB" id="A0A348HI40"/>
<dbReference type="GO" id="GO:0016853">
    <property type="term" value="F:isomerase activity"/>
    <property type="evidence" value="ECO:0007669"/>
    <property type="project" value="UniProtKB-KW"/>
</dbReference>
<accession>A0A348HI40</accession>
<evidence type="ECO:0000313" key="2">
    <source>
        <dbReference type="EMBL" id="BBG31292.1"/>
    </source>
</evidence>
<evidence type="ECO:0000256" key="1">
    <source>
        <dbReference type="SAM" id="SignalP"/>
    </source>
</evidence>
<keyword evidence="2" id="KW-0413">Isomerase</keyword>
<keyword evidence="1" id="KW-0732">Signal</keyword>
<dbReference type="Proteomes" id="UP000267342">
    <property type="component" value="Chromosome"/>
</dbReference>
<proteinExistence type="predicted"/>
<dbReference type="KEGG" id="zpl:ZBT109_2562"/>
<feature type="signal peptide" evidence="1">
    <location>
        <begin position="1"/>
        <end position="30"/>
    </location>
</feature>